<dbReference type="RefSeq" id="WP_116479511.1">
    <property type="nucleotide sequence ID" value="NZ_QEKV01000001.1"/>
</dbReference>
<comment type="caution">
    <text evidence="1">The sequence shown here is derived from an EMBL/GenBank/DDBJ whole genome shotgun (WGS) entry which is preliminary data.</text>
</comment>
<keyword evidence="2" id="KW-1185">Reference proteome</keyword>
<dbReference type="Proteomes" id="UP000245793">
    <property type="component" value="Unassembled WGS sequence"/>
</dbReference>
<protein>
    <submittedName>
        <fullName evidence="1">Uncharacterized protein</fullName>
    </submittedName>
</protein>
<reference evidence="1 2" key="1">
    <citation type="submission" date="2018-04" db="EMBL/GenBank/DDBJ databases">
        <title>Genomic Encyclopedia of Type Strains, Phase IV (KMG-IV): sequencing the most valuable type-strain genomes for metagenomic binning, comparative biology and taxonomic classification.</title>
        <authorList>
            <person name="Goeker M."/>
        </authorList>
    </citation>
    <scope>NUCLEOTIDE SEQUENCE [LARGE SCALE GENOMIC DNA]</scope>
    <source>
        <strain evidence="1 2">DSM 20705</strain>
    </source>
</reference>
<proteinExistence type="predicted"/>
<accession>A0A2U1E6K6</accession>
<evidence type="ECO:0000313" key="1">
    <source>
        <dbReference type="EMBL" id="PVY95578.1"/>
    </source>
</evidence>
<name>A0A2U1E6K6_9FIRM</name>
<organism evidence="1 2">
    <name type="scientific">Ezakiella coagulans</name>
    <dbReference type="NCBI Taxonomy" id="46507"/>
    <lineage>
        <taxon>Bacteria</taxon>
        <taxon>Bacillati</taxon>
        <taxon>Bacillota</taxon>
        <taxon>Tissierellia</taxon>
        <taxon>Ezakiella</taxon>
    </lineage>
</organism>
<evidence type="ECO:0000313" key="2">
    <source>
        <dbReference type="Proteomes" id="UP000245793"/>
    </source>
</evidence>
<sequence>MTDKKDKKCEGSKGYCETQKKYEDTVDERDNKKDALSVEKQAKVKTGEDDMCLGKGVYGEEVDDKDKKSCKKDK</sequence>
<gene>
    <name evidence="1" type="ORF">C7381_101104</name>
</gene>
<dbReference type="EMBL" id="QEKV01000001">
    <property type="protein sequence ID" value="PVY95578.1"/>
    <property type="molecule type" value="Genomic_DNA"/>
</dbReference>
<dbReference type="AlphaFoldDB" id="A0A2U1E6K6"/>